<keyword evidence="2" id="KW-1185">Reference proteome</keyword>
<proteinExistence type="predicted"/>
<comment type="caution">
    <text evidence="1">The sequence shown here is derived from an EMBL/GenBank/DDBJ whole genome shotgun (WGS) entry which is preliminary data.</text>
</comment>
<evidence type="ECO:0000313" key="1">
    <source>
        <dbReference type="EMBL" id="MBE1601805.1"/>
    </source>
</evidence>
<dbReference type="EMBL" id="JADBGF010000001">
    <property type="protein sequence ID" value="MBE1601805.1"/>
    <property type="molecule type" value="Genomic_DNA"/>
</dbReference>
<protein>
    <submittedName>
        <fullName evidence="1">Uncharacterized protein</fullName>
    </submittedName>
</protein>
<gene>
    <name evidence="1" type="ORF">H4687_007934</name>
</gene>
<accession>A0A8I0TU39</accession>
<sequence>MADRAGSGFRALEALPAGFAESVLRDPTVRAALRRGPSI</sequence>
<evidence type="ECO:0000313" key="2">
    <source>
        <dbReference type="Proteomes" id="UP000629287"/>
    </source>
</evidence>
<name>A0A8I0TU39_9ACTN</name>
<organism evidence="1 2">
    <name type="scientific">Streptomyces stelliscabiei</name>
    <dbReference type="NCBI Taxonomy" id="146820"/>
    <lineage>
        <taxon>Bacteria</taxon>
        <taxon>Bacillati</taxon>
        <taxon>Actinomycetota</taxon>
        <taxon>Actinomycetes</taxon>
        <taxon>Kitasatosporales</taxon>
        <taxon>Streptomycetaceae</taxon>
        <taxon>Streptomyces</taxon>
    </lineage>
</organism>
<dbReference type="Proteomes" id="UP000629287">
    <property type="component" value="Unassembled WGS sequence"/>
</dbReference>
<reference evidence="1 2" key="1">
    <citation type="submission" date="2020-10" db="EMBL/GenBank/DDBJ databases">
        <title>Sequencing the genomes of 1000 actinobacteria strains.</title>
        <authorList>
            <person name="Klenk H.-P."/>
        </authorList>
    </citation>
    <scope>NUCLEOTIDE SEQUENCE [LARGE SCALE GENOMIC DNA]</scope>
    <source>
        <strain evidence="1 2">DSM 41803</strain>
    </source>
</reference>
<dbReference type="AlphaFoldDB" id="A0A8I0TU39"/>